<dbReference type="PANTHER" id="PTHR19965:SF82">
    <property type="entry name" value="THO COMPLEX SUBUNIT 4"/>
    <property type="match status" value="1"/>
</dbReference>
<feature type="region of interest" description="Disordered" evidence="3">
    <location>
        <begin position="19"/>
        <end position="62"/>
    </location>
</feature>
<proteinExistence type="predicted"/>
<dbReference type="InterPro" id="IPR035979">
    <property type="entry name" value="RBD_domain_sf"/>
</dbReference>
<feature type="compositionally biased region" description="Low complexity" evidence="3">
    <location>
        <begin position="32"/>
        <end position="51"/>
    </location>
</feature>
<name>A0A6S8M0K3_DUNTE</name>
<evidence type="ECO:0000256" key="1">
    <source>
        <dbReference type="ARBA" id="ARBA00022884"/>
    </source>
</evidence>
<keyword evidence="1 2" id="KW-0694">RNA-binding</keyword>
<dbReference type="CDD" id="cd12418">
    <property type="entry name" value="RRM_Aly_REF_like"/>
    <property type="match status" value="1"/>
</dbReference>
<dbReference type="Gene3D" id="3.30.70.330">
    <property type="match status" value="1"/>
</dbReference>
<dbReference type="GO" id="GO:0006406">
    <property type="term" value="P:mRNA export from nucleus"/>
    <property type="evidence" value="ECO:0007669"/>
    <property type="project" value="TreeGrafter"/>
</dbReference>
<dbReference type="SUPFAM" id="SSF54928">
    <property type="entry name" value="RNA-binding domain, RBD"/>
    <property type="match status" value="1"/>
</dbReference>
<gene>
    <name evidence="5" type="ORF">DTER00134_LOCUS15027</name>
    <name evidence="6" type="ORF">DTER00134_LOCUS15028</name>
</gene>
<sequence length="350" mass="35993">MSNPEAKLGKSLDAIIEENRAKTLGASKRSGPARAPTMTGAAATGTSSSKPRGGGSRVAPRASRLTGVAGLRGGSTKGAGDKAVVVGNTRYVKAQVPGVSNAGVTKAGGGGRRKRTGGGGAAAAFAHDDRTGMGGFADDSYAMGNAGSGMGSVARMGGRLQRRSAAGAGDRWQHDMFDPRETPVTPRRAGRLAGAPPSLPTRVLVQNLDFKVTKQDLEELFMPIGELLSAAIDYDRSDRPTGTGQVVFRDRKDAEQALATYNGVKLDNRPLQLTIDDARVQILSSGKSVQFPAGAPARGGGLGSRVTQQAPRQLAASRTGGRGRGGGRLRSVVGAGRAAQALDDADYMQE</sequence>
<dbReference type="GO" id="GO:0003729">
    <property type="term" value="F:mRNA binding"/>
    <property type="evidence" value="ECO:0007669"/>
    <property type="project" value="TreeGrafter"/>
</dbReference>
<feature type="region of interest" description="Disordered" evidence="3">
    <location>
        <begin position="102"/>
        <end position="122"/>
    </location>
</feature>
<protein>
    <recommendedName>
        <fullName evidence="4">RRM domain-containing protein</fullName>
    </recommendedName>
</protein>
<dbReference type="Pfam" id="PF00076">
    <property type="entry name" value="RRM_1"/>
    <property type="match status" value="1"/>
</dbReference>
<dbReference type="EMBL" id="HBIP01024984">
    <property type="protein sequence ID" value="CAE0499955.1"/>
    <property type="molecule type" value="Transcribed_RNA"/>
</dbReference>
<evidence type="ECO:0000313" key="6">
    <source>
        <dbReference type="EMBL" id="CAE0499955.1"/>
    </source>
</evidence>
<accession>A0A6S8M0K3</accession>
<feature type="compositionally biased region" description="Basic and acidic residues" evidence="3">
    <location>
        <begin position="171"/>
        <end position="181"/>
    </location>
</feature>
<reference evidence="6" key="1">
    <citation type="submission" date="2021-01" db="EMBL/GenBank/DDBJ databases">
        <authorList>
            <person name="Corre E."/>
            <person name="Pelletier E."/>
            <person name="Niang G."/>
            <person name="Scheremetjew M."/>
            <person name="Finn R."/>
            <person name="Kale V."/>
            <person name="Holt S."/>
            <person name="Cochrane G."/>
            <person name="Meng A."/>
            <person name="Brown T."/>
            <person name="Cohen L."/>
        </authorList>
    </citation>
    <scope>NUCLEOTIDE SEQUENCE</scope>
    <source>
        <strain evidence="6">CCMP1320</strain>
    </source>
</reference>
<dbReference type="InterPro" id="IPR012677">
    <property type="entry name" value="Nucleotide-bd_a/b_plait_sf"/>
</dbReference>
<dbReference type="InterPro" id="IPR000504">
    <property type="entry name" value="RRM_dom"/>
</dbReference>
<dbReference type="PROSITE" id="PS50102">
    <property type="entry name" value="RRM"/>
    <property type="match status" value="1"/>
</dbReference>
<evidence type="ECO:0000256" key="2">
    <source>
        <dbReference type="PROSITE-ProRule" id="PRU00176"/>
    </source>
</evidence>
<dbReference type="PANTHER" id="PTHR19965">
    <property type="entry name" value="RNA AND EXPORT FACTOR BINDING PROTEIN"/>
    <property type="match status" value="1"/>
</dbReference>
<feature type="domain" description="RRM" evidence="4">
    <location>
        <begin position="201"/>
        <end position="278"/>
    </location>
</feature>
<dbReference type="AlphaFoldDB" id="A0A6S8M0K3"/>
<feature type="region of interest" description="Disordered" evidence="3">
    <location>
        <begin position="167"/>
        <end position="195"/>
    </location>
</feature>
<dbReference type="EMBL" id="HBIP01024983">
    <property type="protein sequence ID" value="CAE0499954.1"/>
    <property type="molecule type" value="Transcribed_RNA"/>
</dbReference>
<feature type="region of interest" description="Disordered" evidence="3">
    <location>
        <begin position="293"/>
        <end position="332"/>
    </location>
</feature>
<organism evidence="6">
    <name type="scientific">Dunaliella tertiolecta</name>
    <name type="common">Green alga</name>
    <dbReference type="NCBI Taxonomy" id="3047"/>
    <lineage>
        <taxon>Eukaryota</taxon>
        <taxon>Viridiplantae</taxon>
        <taxon>Chlorophyta</taxon>
        <taxon>core chlorophytes</taxon>
        <taxon>Chlorophyceae</taxon>
        <taxon>CS clade</taxon>
        <taxon>Chlamydomonadales</taxon>
        <taxon>Dunaliellaceae</taxon>
        <taxon>Dunaliella</taxon>
    </lineage>
</organism>
<evidence type="ECO:0000256" key="3">
    <source>
        <dbReference type="SAM" id="MobiDB-lite"/>
    </source>
</evidence>
<dbReference type="InterPro" id="IPR051229">
    <property type="entry name" value="ALYREF_mRNA_export"/>
</dbReference>
<dbReference type="SMART" id="SM00360">
    <property type="entry name" value="RRM"/>
    <property type="match status" value="1"/>
</dbReference>
<evidence type="ECO:0000259" key="4">
    <source>
        <dbReference type="PROSITE" id="PS50102"/>
    </source>
</evidence>
<dbReference type="GO" id="GO:0005634">
    <property type="term" value="C:nucleus"/>
    <property type="evidence" value="ECO:0007669"/>
    <property type="project" value="TreeGrafter"/>
</dbReference>
<evidence type="ECO:0000313" key="5">
    <source>
        <dbReference type="EMBL" id="CAE0499954.1"/>
    </source>
</evidence>